<feature type="signal peptide" evidence="2">
    <location>
        <begin position="1"/>
        <end position="29"/>
    </location>
</feature>
<evidence type="ECO:0000313" key="3">
    <source>
        <dbReference type="EMBL" id="MFC1799905.1"/>
    </source>
</evidence>
<gene>
    <name evidence="3" type="ORF">ACFL2Z_03235</name>
</gene>
<reference evidence="3 4" key="1">
    <citation type="submission" date="2024-09" db="EMBL/GenBank/DDBJ databases">
        <authorList>
            <person name="D'Angelo T."/>
        </authorList>
    </citation>
    <scope>NUCLEOTIDE SEQUENCE [LARGE SCALE GENOMIC DNA]</scope>
    <source>
        <strain evidence="3">SAG AM-311-F02</strain>
    </source>
</reference>
<comment type="caution">
    <text evidence="3">The sequence shown here is derived from an EMBL/GenBank/DDBJ whole genome shotgun (WGS) entry which is preliminary data.</text>
</comment>
<dbReference type="EMBL" id="JBHPEI010000042">
    <property type="protein sequence ID" value="MFC1799905.1"/>
    <property type="molecule type" value="Genomic_DNA"/>
</dbReference>
<accession>A0ABV6YP96</accession>
<proteinExistence type="predicted"/>
<sequence>MINCERCSKWYVAILVSALIVLTSTQMVAEEAPSSEATTARGTTTPPRVTTGVVEDDAGEFSVGARVRRPDFGGHMLQSTMDDSDWVLIDVDSFDFYIPVGEAGVIRFEGAGDSLAIISPPDPLTALARQAIDYAPEWLALELKDSFARLTTDIQDLFAGVILGSVDPYVDEIAFVVAHTAPDVLRKPTFYTGMLTENAEDVYAHDPFLDYVDIVDYGSAAMGGDYYSTVLYRTAESGDTVEIELDRDRYYWDIVHPKITDEFPTYIDPATGAAAAPPHREILERVPVHPGGLRLCDP</sequence>
<evidence type="ECO:0000256" key="2">
    <source>
        <dbReference type="SAM" id="SignalP"/>
    </source>
</evidence>
<feature type="chain" id="PRO_5045219427" evidence="2">
    <location>
        <begin position="30"/>
        <end position="298"/>
    </location>
</feature>
<evidence type="ECO:0000313" key="4">
    <source>
        <dbReference type="Proteomes" id="UP001594288"/>
    </source>
</evidence>
<name>A0ABV6YP96_UNCEI</name>
<keyword evidence="2" id="KW-0732">Signal</keyword>
<keyword evidence="4" id="KW-1185">Reference proteome</keyword>
<evidence type="ECO:0000256" key="1">
    <source>
        <dbReference type="SAM" id="MobiDB-lite"/>
    </source>
</evidence>
<dbReference type="Proteomes" id="UP001594288">
    <property type="component" value="Unassembled WGS sequence"/>
</dbReference>
<organism evidence="3 4">
    <name type="scientific">Eiseniibacteriota bacterium</name>
    <dbReference type="NCBI Taxonomy" id="2212470"/>
    <lineage>
        <taxon>Bacteria</taxon>
        <taxon>Candidatus Eiseniibacteriota</taxon>
    </lineage>
</organism>
<protein>
    <submittedName>
        <fullName evidence="3">Uncharacterized protein</fullName>
    </submittedName>
</protein>
<feature type="region of interest" description="Disordered" evidence="1">
    <location>
        <begin position="31"/>
        <end position="50"/>
    </location>
</feature>